<dbReference type="AlphaFoldDB" id="A0A0F7KIF1"/>
<keyword evidence="1" id="KW-0472">Membrane</keyword>
<evidence type="ECO:0000313" key="5">
    <source>
        <dbReference type="Proteomes" id="UP000324176"/>
    </source>
</evidence>
<dbReference type="Proteomes" id="UP000324176">
    <property type="component" value="Unassembled WGS sequence"/>
</dbReference>
<dbReference type="EMBL" id="VNHT01000042">
    <property type="protein sequence ID" value="TYP83731.1"/>
    <property type="molecule type" value="Genomic_DNA"/>
</dbReference>
<dbReference type="OrthoDB" id="8549814at2"/>
<gene>
    <name evidence="2" type="ORF">AAW31_13865</name>
    <name evidence="3" type="ORF">BCL69_10425</name>
</gene>
<dbReference type="EMBL" id="CP011451">
    <property type="protein sequence ID" value="AKH38644.1"/>
    <property type="molecule type" value="Genomic_DNA"/>
</dbReference>
<organism evidence="2 4">
    <name type="scientific">Nitrosomonas communis</name>
    <dbReference type="NCBI Taxonomy" id="44574"/>
    <lineage>
        <taxon>Bacteria</taxon>
        <taxon>Pseudomonadati</taxon>
        <taxon>Pseudomonadota</taxon>
        <taxon>Betaproteobacteria</taxon>
        <taxon>Nitrosomonadales</taxon>
        <taxon>Nitrosomonadaceae</taxon>
        <taxon>Nitrosomonas</taxon>
    </lineage>
</organism>
<dbReference type="KEGG" id="nco:AAW31_13865"/>
<dbReference type="RefSeq" id="WP_046850681.1">
    <property type="nucleotide sequence ID" value="NZ_CP011451.1"/>
</dbReference>
<keyword evidence="4" id="KW-1185">Reference proteome</keyword>
<evidence type="ECO:0000256" key="1">
    <source>
        <dbReference type="SAM" id="Phobius"/>
    </source>
</evidence>
<feature type="transmembrane region" description="Helical" evidence="1">
    <location>
        <begin position="86"/>
        <end position="112"/>
    </location>
</feature>
<feature type="transmembrane region" description="Helical" evidence="1">
    <location>
        <begin position="44"/>
        <end position="66"/>
    </location>
</feature>
<reference evidence="2 4" key="2">
    <citation type="journal article" date="2016" name="Genome Announc.">
        <title>Genome Sequence of Nitrosomonas communis Strain Nm2, a Mesophilic Ammonia-Oxidizing Bacterium Isolated from Mediterranean Soil.</title>
        <authorList>
            <person name="Kozlowski J.A."/>
            <person name="Kits K.D."/>
            <person name="Stein L.Y."/>
        </authorList>
    </citation>
    <scope>NUCLEOTIDE SEQUENCE [LARGE SCALE GENOMIC DNA]</scope>
    <source>
        <strain evidence="2 4">Nm2</strain>
    </source>
</reference>
<evidence type="ECO:0000313" key="2">
    <source>
        <dbReference type="EMBL" id="AKH38644.1"/>
    </source>
</evidence>
<reference evidence="3 5" key="3">
    <citation type="submission" date="2019-07" db="EMBL/GenBank/DDBJ databases">
        <title>Active sludge and wastewater microbial communities from Klosterneuburg, Austria.</title>
        <authorList>
            <person name="Wagner M."/>
        </authorList>
    </citation>
    <scope>NUCLEOTIDE SEQUENCE [LARGE SCALE GENOMIC DNA]</scope>
    <source>
        <strain evidence="3 5">Nm2</strain>
    </source>
</reference>
<accession>A0A0F7KIF1</accession>
<protein>
    <recommendedName>
        <fullName evidence="6">Fumarate reductase subunit C</fullName>
    </recommendedName>
</protein>
<dbReference type="Proteomes" id="UP000034156">
    <property type="component" value="Chromosome"/>
</dbReference>
<feature type="transmembrane region" description="Helical" evidence="1">
    <location>
        <begin position="12"/>
        <end position="32"/>
    </location>
</feature>
<sequence>MLSPYHPLQLALGLTIWITWFALMYGALGIACEVAPPPIEQGSFTWINVALLLTTLAITGLLFYWAHQCWRAAHAVNKPKDPSRTFIANLGASINLVGAIATLSLGLMVLLLPPCL</sequence>
<evidence type="ECO:0000313" key="4">
    <source>
        <dbReference type="Proteomes" id="UP000034156"/>
    </source>
</evidence>
<reference evidence="4" key="1">
    <citation type="submission" date="2015-05" db="EMBL/GenBank/DDBJ databases">
        <title>Draft genome of Nitrosomonas communis strain Nm2.</title>
        <authorList>
            <person name="Kozlowski J.A."/>
            <person name="Kits K.D."/>
            <person name="Stein L.Y."/>
        </authorList>
    </citation>
    <scope>NUCLEOTIDE SEQUENCE [LARGE SCALE GENOMIC DNA]</scope>
    <source>
        <strain evidence="4">Nm2</strain>
    </source>
</reference>
<evidence type="ECO:0000313" key="3">
    <source>
        <dbReference type="EMBL" id="TYP83731.1"/>
    </source>
</evidence>
<keyword evidence="1" id="KW-1133">Transmembrane helix</keyword>
<dbReference type="PATRIC" id="fig|44574.3.peg.3371"/>
<proteinExistence type="predicted"/>
<evidence type="ECO:0008006" key="6">
    <source>
        <dbReference type="Google" id="ProtNLM"/>
    </source>
</evidence>
<name>A0A0F7KIF1_9PROT</name>
<keyword evidence="1" id="KW-0812">Transmembrane</keyword>